<dbReference type="OrthoDB" id="9763076at2"/>
<keyword evidence="3" id="KW-1185">Reference proteome</keyword>
<dbReference type="SUPFAM" id="SSF53300">
    <property type="entry name" value="vWA-like"/>
    <property type="match status" value="1"/>
</dbReference>
<dbReference type="Proteomes" id="UP000236641">
    <property type="component" value="Unassembled WGS sequence"/>
</dbReference>
<dbReference type="EMBL" id="POWF01000004">
    <property type="protein sequence ID" value="PNQ73048.1"/>
    <property type="molecule type" value="Genomic_DNA"/>
</dbReference>
<feature type="transmembrane region" description="Helical" evidence="1">
    <location>
        <begin position="6"/>
        <end position="25"/>
    </location>
</feature>
<comment type="caution">
    <text evidence="2">The sequence shown here is derived from an EMBL/GenBank/DDBJ whole genome shotgun (WGS) entry which is preliminary data.</text>
</comment>
<evidence type="ECO:0000256" key="1">
    <source>
        <dbReference type="SAM" id="Phobius"/>
    </source>
</evidence>
<protein>
    <recommendedName>
        <fullName evidence="4">VWA domain-containing protein</fullName>
    </recommendedName>
</protein>
<keyword evidence="1" id="KW-1133">Transmembrane helix</keyword>
<dbReference type="RefSeq" id="WP_103052087.1">
    <property type="nucleotide sequence ID" value="NZ_POWF01000004.1"/>
</dbReference>
<evidence type="ECO:0008006" key="4">
    <source>
        <dbReference type="Google" id="ProtNLM"/>
    </source>
</evidence>
<dbReference type="InterPro" id="IPR036465">
    <property type="entry name" value="vWFA_dom_sf"/>
</dbReference>
<feature type="transmembrane region" description="Helical" evidence="1">
    <location>
        <begin position="37"/>
        <end position="54"/>
    </location>
</feature>
<sequence length="677" mass="77546">MGSYTLLLIILSGIIALLLALFQYWYQSKKRSHTYRVLTFLRFITFFLILLLLINPKVEKETFYNEKPKLVIAADNSSSIEFLNQKNAVSGIIQAIKNNKDLNDKFDLEFFAFSDDVTLTDSLNYSGGQTNVSNAFKKLKDIYKSDIAPTILISDGNQTYGSDYEYESLKYNQPVFPVVVGDTTVHADIKLQQLNVNKYAFYKNKFPVEAILTYNGEKSIATSFKILNGNTTVWSENIEFNKTDNSRVINLTLPANQIGVFTYKALVEPLDNEKNTVNNHKEFAMEVVNEKSNIAIVSDFIHPDLGMLKKSIETNEQRTATIMDMNQFVSKISDFQMVILYQPNNRFRPVFEALNTIPLNKLIISGTRTDWNFLNSVSNAFQHDINSQIEDFQAISNTNYSEFILSDLDFQSFPPLRGKFGNLNFSVPFQTILFKQIGSITTEDVLLATMEQNTNRQAILLGEDLWRWRAQSFLNNDSFNQFDDFIGKLIQYLASKKRKERLNVEFESFYNGNTSVIISAQYFNKTYEFDNRENLIIEVTDDISGDKQSFPFVLKNNSYEVNLSNLKASDYSFKVTAVNSNISKSGKFKILAYNIEEQFLNANVSKLNSTAMNTNGKLYFPDTFSKLIDDLLNDTRFATIEKSTKNTVSLISWKYLLALIALCLASEWFIRKYNGLI</sequence>
<accession>A0A2K1DYE0</accession>
<evidence type="ECO:0000313" key="2">
    <source>
        <dbReference type="EMBL" id="PNQ73048.1"/>
    </source>
</evidence>
<dbReference type="PANTHER" id="PTHR37947">
    <property type="entry name" value="BLL2462 PROTEIN"/>
    <property type="match status" value="1"/>
</dbReference>
<reference evidence="2 3" key="1">
    <citation type="submission" date="2018-01" db="EMBL/GenBank/DDBJ databases">
        <title>The draft genome of Hanstruepera neustonica JCM19743.</title>
        <authorList>
            <person name="He R.-H."/>
            <person name="Du Z.-J."/>
        </authorList>
    </citation>
    <scope>NUCLEOTIDE SEQUENCE [LARGE SCALE GENOMIC DNA]</scope>
    <source>
        <strain evidence="2 3">JCM19743</strain>
    </source>
</reference>
<proteinExistence type="predicted"/>
<name>A0A2K1DYE0_9FLAO</name>
<keyword evidence="1" id="KW-0472">Membrane</keyword>
<dbReference type="PANTHER" id="PTHR37947:SF1">
    <property type="entry name" value="BLL2462 PROTEIN"/>
    <property type="match status" value="1"/>
</dbReference>
<evidence type="ECO:0000313" key="3">
    <source>
        <dbReference type="Proteomes" id="UP000236641"/>
    </source>
</evidence>
<organism evidence="2 3">
    <name type="scientific">Hanstruepera neustonica</name>
    <dbReference type="NCBI Taxonomy" id="1445657"/>
    <lineage>
        <taxon>Bacteria</taxon>
        <taxon>Pseudomonadati</taxon>
        <taxon>Bacteroidota</taxon>
        <taxon>Flavobacteriia</taxon>
        <taxon>Flavobacteriales</taxon>
        <taxon>Flavobacteriaceae</taxon>
        <taxon>Hanstruepera</taxon>
    </lineage>
</organism>
<gene>
    <name evidence="2" type="ORF">C1T31_08625</name>
</gene>
<dbReference type="AlphaFoldDB" id="A0A2K1DYE0"/>
<keyword evidence="1" id="KW-0812">Transmembrane</keyword>